<dbReference type="GO" id="GO:1990904">
    <property type="term" value="C:ribonucleoprotein complex"/>
    <property type="evidence" value="ECO:0007669"/>
    <property type="project" value="UniProtKB-KW"/>
</dbReference>
<keyword evidence="2 6" id="KW-0699">rRNA-binding</keyword>
<feature type="compositionally biased region" description="Basic and acidic residues" evidence="7">
    <location>
        <begin position="1"/>
        <end position="11"/>
    </location>
</feature>
<comment type="similarity">
    <text evidence="1 6">Belongs to the universal ribosomal protein uS11 family.</text>
</comment>
<evidence type="ECO:0000256" key="4">
    <source>
        <dbReference type="ARBA" id="ARBA00022980"/>
    </source>
</evidence>
<feature type="region of interest" description="Disordered" evidence="7">
    <location>
        <begin position="1"/>
        <end position="49"/>
    </location>
</feature>
<feature type="compositionally biased region" description="Low complexity" evidence="7">
    <location>
        <begin position="12"/>
        <end position="40"/>
    </location>
</feature>
<evidence type="ECO:0000313" key="8">
    <source>
        <dbReference type="EMBL" id="MBK1790731.1"/>
    </source>
</evidence>
<dbReference type="InterPro" id="IPR001971">
    <property type="entry name" value="Ribosomal_uS11"/>
</dbReference>
<protein>
    <recommendedName>
        <fullName evidence="6">Small ribosomal subunit protein uS11</fullName>
    </recommendedName>
</protein>
<evidence type="ECO:0000256" key="3">
    <source>
        <dbReference type="ARBA" id="ARBA00022884"/>
    </source>
</evidence>
<dbReference type="HAMAP" id="MF_01310">
    <property type="entry name" value="Ribosomal_uS11"/>
    <property type="match status" value="1"/>
</dbReference>
<keyword evidence="5 6" id="KW-0687">Ribonucleoprotein</keyword>
<evidence type="ECO:0000256" key="2">
    <source>
        <dbReference type="ARBA" id="ARBA00022730"/>
    </source>
</evidence>
<comment type="subunit">
    <text evidence="6">Part of the 30S ribosomal subunit. Interacts with proteins S7 and S18. Binds to IF-3.</text>
</comment>
<dbReference type="GO" id="GO:0006412">
    <property type="term" value="P:translation"/>
    <property type="evidence" value="ECO:0007669"/>
    <property type="project" value="UniProtKB-UniRule"/>
</dbReference>
<keyword evidence="9" id="KW-1185">Reference proteome</keyword>
<accession>A0A8J7MCT4</accession>
<evidence type="ECO:0000256" key="5">
    <source>
        <dbReference type="ARBA" id="ARBA00023274"/>
    </source>
</evidence>
<evidence type="ECO:0000313" key="9">
    <source>
        <dbReference type="Proteomes" id="UP000624703"/>
    </source>
</evidence>
<evidence type="ECO:0000256" key="7">
    <source>
        <dbReference type="SAM" id="MobiDB-lite"/>
    </source>
</evidence>
<dbReference type="PANTHER" id="PTHR11759">
    <property type="entry name" value="40S RIBOSOMAL PROTEIN S14/30S RIBOSOMAL PROTEIN S11"/>
    <property type="match status" value="1"/>
</dbReference>
<keyword evidence="3 6" id="KW-0694">RNA-binding</keyword>
<dbReference type="Gene3D" id="3.30.420.80">
    <property type="entry name" value="Ribosomal protein S11"/>
    <property type="match status" value="1"/>
</dbReference>
<comment type="caution">
    <text evidence="8">The sequence shown here is derived from an EMBL/GenBank/DDBJ whole genome shotgun (WGS) entry which is preliminary data.</text>
</comment>
<dbReference type="GO" id="GO:0005840">
    <property type="term" value="C:ribosome"/>
    <property type="evidence" value="ECO:0007669"/>
    <property type="project" value="UniProtKB-KW"/>
</dbReference>
<dbReference type="Proteomes" id="UP000624703">
    <property type="component" value="Unassembled WGS sequence"/>
</dbReference>
<comment type="function">
    <text evidence="6">Located on the platform of the 30S subunit, it bridges several disparate RNA helices of the 16S rRNA. Forms part of the Shine-Dalgarno cleft in the 70S ribosome.</text>
</comment>
<dbReference type="InterPro" id="IPR019981">
    <property type="entry name" value="Ribosomal_uS11_bac-type"/>
</dbReference>
<evidence type="ECO:0000256" key="1">
    <source>
        <dbReference type="ARBA" id="ARBA00006194"/>
    </source>
</evidence>
<keyword evidence="4 6" id="KW-0689">Ribosomal protein</keyword>
<dbReference type="InterPro" id="IPR036967">
    <property type="entry name" value="Ribosomal_uS11_sf"/>
</dbReference>
<evidence type="ECO:0000256" key="6">
    <source>
        <dbReference type="HAMAP-Rule" id="MF_01310"/>
    </source>
</evidence>
<reference evidence="8" key="1">
    <citation type="submission" date="2021-01" db="EMBL/GenBank/DDBJ databases">
        <title>Modified the classification status of verrucomicrobia.</title>
        <authorList>
            <person name="Feng X."/>
        </authorList>
    </citation>
    <scope>NUCLEOTIDE SEQUENCE</scope>
    <source>
        <strain evidence="8">_KCTC 22039</strain>
    </source>
</reference>
<dbReference type="EMBL" id="JAENIM010000032">
    <property type="protein sequence ID" value="MBK1790731.1"/>
    <property type="molecule type" value="Genomic_DNA"/>
</dbReference>
<gene>
    <name evidence="6 8" type="primary">rpsK</name>
    <name evidence="8" type="ORF">JIN82_06135</name>
</gene>
<organism evidence="8 9">
    <name type="scientific">Persicirhabdus sediminis</name>
    <dbReference type="NCBI Taxonomy" id="454144"/>
    <lineage>
        <taxon>Bacteria</taxon>
        <taxon>Pseudomonadati</taxon>
        <taxon>Verrucomicrobiota</taxon>
        <taxon>Verrucomicrobiia</taxon>
        <taxon>Verrucomicrobiales</taxon>
        <taxon>Verrucomicrobiaceae</taxon>
        <taxon>Persicirhabdus</taxon>
    </lineage>
</organism>
<name>A0A8J7MCT4_9BACT</name>
<proteinExistence type="inferred from homology"/>
<dbReference type="GO" id="GO:0003735">
    <property type="term" value="F:structural constituent of ribosome"/>
    <property type="evidence" value="ECO:0007669"/>
    <property type="project" value="InterPro"/>
</dbReference>
<dbReference type="RefSeq" id="WP_200310754.1">
    <property type="nucleotide sequence ID" value="NZ_JAENIM010000032.1"/>
</dbReference>
<dbReference type="Pfam" id="PF00411">
    <property type="entry name" value="Ribosomal_S11"/>
    <property type="match status" value="1"/>
</dbReference>
<dbReference type="AlphaFoldDB" id="A0A8J7MCT4"/>
<sequence length="186" mass="19606">MSEEEINKTEEAAPAVEETPVAAEAPATEAPAEQAAPQEAAPKKEERKDIFAEIAGGEEEKVKVYKAKGNKNVRTGIVHIQSTFNNTLVSVTDALGNAIGWSSSGKMGFRGSRKSTAYAGQIVAQDACRQAMGHGLKEAAVRVKGPGSGRESAVRAVQGLGIEITSIQDVTAIPHNGCRPKKARRV</sequence>
<dbReference type="NCBIfam" id="NF003698">
    <property type="entry name" value="PRK05309.1"/>
    <property type="match status" value="1"/>
</dbReference>
<dbReference type="NCBIfam" id="TIGR03632">
    <property type="entry name" value="uS11_bact"/>
    <property type="match status" value="1"/>
</dbReference>
<dbReference type="GO" id="GO:0019843">
    <property type="term" value="F:rRNA binding"/>
    <property type="evidence" value="ECO:0007669"/>
    <property type="project" value="UniProtKB-UniRule"/>
</dbReference>
<dbReference type="SUPFAM" id="SSF53137">
    <property type="entry name" value="Translational machinery components"/>
    <property type="match status" value="1"/>
</dbReference>